<keyword evidence="3 8" id="KW-0489">Methyltransferase</keyword>
<evidence type="ECO:0000259" key="6">
    <source>
        <dbReference type="Pfam" id="PF05175"/>
    </source>
</evidence>
<evidence type="ECO:0000256" key="5">
    <source>
        <dbReference type="ARBA" id="ARBA00022691"/>
    </source>
</evidence>
<feature type="domain" description="Methyltransferase small" evidence="6">
    <location>
        <begin position="202"/>
        <end position="365"/>
    </location>
</feature>
<dbReference type="PANTHER" id="PTHR47816:SF5">
    <property type="entry name" value="RIBOSOMAL RNA LARGE SUBUNIT METHYLTRANSFERASE G"/>
    <property type="match status" value="1"/>
</dbReference>
<keyword evidence="2" id="KW-0698">rRNA processing</keyword>
<sequence>MTEFIVNETPLRLERFPPTPHDTLQAWDAADELMVAAHQLPDGPIWIFNDQFGAIAAAMASTEPQRPQHWLNDSFVSHQGLTQNLELNELACVPHTYREVAELADAPVPAGVLIKLPRSLRLLTQQLDWLNRHLPSGTPVVLAARQKDMPSSLPELTRSLLDEVHPSRAVKKARLIYGQLSGRDSGIAPVLEWHCDEIDQALSNHPNTYGSQRLDLGARLLLQHLPAQPGQIVDLGCGNGVLSVAALKADPDCHVLAVDESWHGLMACRDNTAQFGDRIETLWNDCLSDVEGGSADLVICNPPFHQQQAVTDHIAWQMFRDARRVLKMGGKLLLVGNRHLGYHIKLTRLFGGCQTLASNAKFVVLEAQKR</sequence>
<evidence type="ECO:0000256" key="1">
    <source>
        <dbReference type="ARBA" id="ARBA00022490"/>
    </source>
</evidence>
<dbReference type="Gene3D" id="3.40.50.150">
    <property type="entry name" value="Vaccinia Virus protein VP39"/>
    <property type="match status" value="2"/>
</dbReference>
<dbReference type="GO" id="GO:0008168">
    <property type="term" value="F:methyltransferase activity"/>
    <property type="evidence" value="ECO:0007669"/>
    <property type="project" value="UniProtKB-KW"/>
</dbReference>
<evidence type="ECO:0000256" key="2">
    <source>
        <dbReference type="ARBA" id="ARBA00022552"/>
    </source>
</evidence>
<organism evidence="8 9">
    <name type="scientific">Ferrimonas pelagia</name>
    <dbReference type="NCBI Taxonomy" id="1177826"/>
    <lineage>
        <taxon>Bacteria</taxon>
        <taxon>Pseudomonadati</taxon>
        <taxon>Pseudomonadota</taxon>
        <taxon>Gammaproteobacteria</taxon>
        <taxon>Alteromonadales</taxon>
        <taxon>Ferrimonadaceae</taxon>
        <taxon>Ferrimonas</taxon>
    </lineage>
</organism>
<proteinExistence type="predicted"/>
<dbReference type="InterPro" id="IPR029063">
    <property type="entry name" value="SAM-dependent_MTases_sf"/>
</dbReference>
<evidence type="ECO:0000256" key="3">
    <source>
        <dbReference type="ARBA" id="ARBA00022603"/>
    </source>
</evidence>
<dbReference type="InterPro" id="IPR046977">
    <property type="entry name" value="RsmC/RlmG"/>
</dbReference>
<dbReference type="PROSITE" id="PS00092">
    <property type="entry name" value="N6_MTASE"/>
    <property type="match status" value="1"/>
</dbReference>
<dbReference type="Pfam" id="PF05175">
    <property type="entry name" value="MTS"/>
    <property type="match status" value="1"/>
</dbReference>
<name>A0ABP9EIM9_9GAMM</name>
<reference evidence="9" key="1">
    <citation type="journal article" date="2019" name="Int. J. Syst. Evol. Microbiol.">
        <title>The Global Catalogue of Microorganisms (GCM) 10K type strain sequencing project: providing services to taxonomists for standard genome sequencing and annotation.</title>
        <authorList>
            <consortium name="The Broad Institute Genomics Platform"/>
            <consortium name="The Broad Institute Genome Sequencing Center for Infectious Disease"/>
            <person name="Wu L."/>
            <person name="Ma J."/>
        </authorList>
    </citation>
    <scope>NUCLEOTIDE SEQUENCE [LARGE SCALE GENOMIC DNA]</scope>
    <source>
        <strain evidence="9">JCM 18401</strain>
    </source>
</reference>
<protein>
    <submittedName>
        <fullName evidence="8">Methyltransferase</fullName>
    </submittedName>
</protein>
<dbReference type="InterPro" id="IPR058679">
    <property type="entry name" value="RlmG_N"/>
</dbReference>
<dbReference type="SUPFAM" id="SSF53335">
    <property type="entry name" value="S-adenosyl-L-methionine-dependent methyltransferases"/>
    <property type="match status" value="1"/>
</dbReference>
<dbReference type="RefSeq" id="WP_345333851.1">
    <property type="nucleotide sequence ID" value="NZ_BAABJZ010000012.1"/>
</dbReference>
<keyword evidence="4" id="KW-0808">Transferase</keyword>
<dbReference type="EMBL" id="BAABJZ010000012">
    <property type="protein sequence ID" value="GAA4877930.1"/>
    <property type="molecule type" value="Genomic_DNA"/>
</dbReference>
<evidence type="ECO:0000313" key="8">
    <source>
        <dbReference type="EMBL" id="GAA4877930.1"/>
    </source>
</evidence>
<keyword evidence="9" id="KW-1185">Reference proteome</keyword>
<gene>
    <name evidence="8" type="ORF">GCM10023333_09070</name>
</gene>
<dbReference type="CDD" id="cd02440">
    <property type="entry name" value="AdoMet_MTases"/>
    <property type="match status" value="1"/>
</dbReference>
<keyword evidence="1" id="KW-0963">Cytoplasm</keyword>
<evidence type="ECO:0000259" key="7">
    <source>
        <dbReference type="Pfam" id="PF26049"/>
    </source>
</evidence>
<dbReference type="InterPro" id="IPR017237">
    <property type="entry name" value="RLMG"/>
</dbReference>
<dbReference type="InterPro" id="IPR002052">
    <property type="entry name" value="DNA_methylase_N6_adenine_CS"/>
</dbReference>
<accession>A0ABP9EIM9</accession>
<keyword evidence="5" id="KW-0949">S-adenosyl-L-methionine</keyword>
<dbReference type="PANTHER" id="PTHR47816">
    <property type="entry name" value="RIBOSOMAL RNA SMALL SUBUNIT METHYLTRANSFERASE C"/>
    <property type="match status" value="1"/>
</dbReference>
<dbReference type="Pfam" id="PF26049">
    <property type="entry name" value="RLMG_N"/>
    <property type="match status" value="1"/>
</dbReference>
<feature type="domain" description="RlmG N-terminal" evidence="7">
    <location>
        <begin position="1"/>
        <end position="179"/>
    </location>
</feature>
<dbReference type="PIRSF" id="PIRSF037565">
    <property type="entry name" value="RRNA_m2G_Mtase_RsmD_prd"/>
    <property type="match status" value="1"/>
</dbReference>
<comment type="caution">
    <text evidence="8">The sequence shown here is derived from an EMBL/GenBank/DDBJ whole genome shotgun (WGS) entry which is preliminary data.</text>
</comment>
<dbReference type="Proteomes" id="UP001499988">
    <property type="component" value="Unassembled WGS sequence"/>
</dbReference>
<evidence type="ECO:0000313" key="9">
    <source>
        <dbReference type="Proteomes" id="UP001499988"/>
    </source>
</evidence>
<dbReference type="GO" id="GO:0032259">
    <property type="term" value="P:methylation"/>
    <property type="evidence" value="ECO:0007669"/>
    <property type="project" value="UniProtKB-KW"/>
</dbReference>
<evidence type="ECO:0000256" key="4">
    <source>
        <dbReference type="ARBA" id="ARBA00022679"/>
    </source>
</evidence>
<dbReference type="InterPro" id="IPR007848">
    <property type="entry name" value="Small_mtfrase_dom"/>
</dbReference>